<feature type="compositionally biased region" description="Basic residues" evidence="1">
    <location>
        <begin position="514"/>
        <end position="523"/>
    </location>
</feature>
<feature type="compositionally biased region" description="Low complexity" evidence="1">
    <location>
        <begin position="276"/>
        <end position="288"/>
    </location>
</feature>
<dbReference type="Proteomes" id="UP000077266">
    <property type="component" value="Unassembled WGS sequence"/>
</dbReference>
<sequence>MDDFFSNSNAHYQYAHAYSAGFNASDSGSGGTSAGSTPPMGADFSSFDAGAAWAGNANAYQPRVGFDGSGHHAPLGTLNAYGGPDQQQPRVAPPPPSAFDFDPEDPFGDLFEDMERPLNARNAAQMQVYGPPPPAYQAQYPYNPSAFDNGFGAGSYGPPATSMGYPGLAPHAASYFTPPAASFSMQQPVDVQHGTPATNMGYAGFAPPAAFPPPAPAANSNTQNVQRYDLHSVGVVLPGAGEGEPQGIESPPPRGRKGNAGKSRARAGRARKHKASSPAPASPIAGPSRVYDDGEYVAQGRRDLDAQNGVLPSFLALQNADVGIPHAPLAPSEEGAYPGGDVQDNTNNRITRGQSQGASASGPPAFRAARTAPGVRKDAPRDTQDRLQIHAPVANPKPPIKGKAVPVFEPAPLGKTEYCRECWEAGDVVYWQDDAGMKKHRRDKQHGATRVPHQCIFECGFFKCSTRAEHFIRHRNATGGTAYCKPYHELEAKGGVKRFLIKRGLQGHWQLGRAKPKAKKGGRRQVVEEDEDTDAAVDEDDDE</sequence>
<proteinExistence type="predicted"/>
<evidence type="ECO:0000313" key="2">
    <source>
        <dbReference type="EMBL" id="KZV82023.1"/>
    </source>
</evidence>
<feature type="compositionally biased region" description="Polar residues" evidence="1">
    <location>
        <begin position="343"/>
        <end position="359"/>
    </location>
</feature>
<dbReference type="AlphaFoldDB" id="A0A165C8M0"/>
<evidence type="ECO:0000256" key="1">
    <source>
        <dbReference type="SAM" id="MobiDB-lite"/>
    </source>
</evidence>
<feature type="region of interest" description="Disordered" evidence="1">
    <location>
        <begin position="236"/>
        <end position="290"/>
    </location>
</feature>
<feature type="region of interest" description="Disordered" evidence="1">
    <location>
        <begin position="25"/>
        <end position="47"/>
    </location>
</feature>
<evidence type="ECO:0000313" key="3">
    <source>
        <dbReference type="Proteomes" id="UP000077266"/>
    </source>
</evidence>
<dbReference type="InParanoid" id="A0A165C8M0"/>
<name>A0A165C8M0_EXIGL</name>
<feature type="region of interest" description="Disordered" evidence="1">
    <location>
        <begin position="511"/>
        <end position="543"/>
    </location>
</feature>
<feature type="compositionally biased region" description="Basic residues" evidence="1">
    <location>
        <begin position="254"/>
        <end position="275"/>
    </location>
</feature>
<organism evidence="2 3">
    <name type="scientific">Exidia glandulosa HHB12029</name>
    <dbReference type="NCBI Taxonomy" id="1314781"/>
    <lineage>
        <taxon>Eukaryota</taxon>
        <taxon>Fungi</taxon>
        <taxon>Dikarya</taxon>
        <taxon>Basidiomycota</taxon>
        <taxon>Agaricomycotina</taxon>
        <taxon>Agaricomycetes</taxon>
        <taxon>Auriculariales</taxon>
        <taxon>Exidiaceae</taxon>
        <taxon>Exidia</taxon>
    </lineage>
</organism>
<dbReference type="EMBL" id="KV426351">
    <property type="protein sequence ID" value="KZV82023.1"/>
    <property type="molecule type" value="Genomic_DNA"/>
</dbReference>
<feature type="region of interest" description="Disordered" evidence="1">
    <location>
        <begin position="328"/>
        <end position="383"/>
    </location>
</feature>
<protein>
    <submittedName>
        <fullName evidence="2">Uncharacterized protein</fullName>
    </submittedName>
</protein>
<gene>
    <name evidence="2" type="ORF">EXIGLDRAFT_755219</name>
</gene>
<keyword evidence="3" id="KW-1185">Reference proteome</keyword>
<accession>A0A165C8M0</accession>
<feature type="compositionally biased region" description="Acidic residues" evidence="1">
    <location>
        <begin position="528"/>
        <end position="543"/>
    </location>
</feature>
<reference evidence="2 3" key="1">
    <citation type="journal article" date="2016" name="Mol. Biol. Evol.">
        <title>Comparative Genomics of Early-Diverging Mushroom-Forming Fungi Provides Insights into the Origins of Lignocellulose Decay Capabilities.</title>
        <authorList>
            <person name="Nagy L.G."/>
            <person name="Riley R."/>
            <person name="Tritt A."/>
            <person name="Adam C."/>
            <person name="Daum C."/>
            <person name="Floudas D."/>
            <person name="Sun H."/>
            <person name="Yadav J.S."/>
            <person name="Pangilinan J."/>
            <person name="Larsson K.H."/>
            <person name="Matsuura K."/>
            <person name="Barry K."/>
            <person name="Labutti K."/>
            <person name="Kuo R."/>
            <person name="Ohm R.A."/>
            <person name="Bhattacharya S.S."/>
            <person name="Shirouzu T."/>
            <person name="Yoshinaga Y."/>
            <person name="Martin F.M."/>
            <person name="Grigoriev I.V."/>
            <person name="Hibbett D.S."/>
        </authorList>
    </citation>
    <scope>NUCLEOTIDE SEQUENCE [LARGE SCALE GENOMIC DNA]</scope>
    <source>
        <strain evidence="2 3">HHB12029</strain>
    </source>
</reference>